<dbReference type="Proteomes" id="UP001422759">
    <property type="component" value="Unassembled WGS sequence"/>
</dbReference>
<feature type="transmembrane region" description="Helical" evidence="2">
    <location>
        <begin position="45"/>
        <end position="67"/>
    </location>
</feature>
<gene>
    <name evidence="3" type="ORF">GCM10009760_12230</name>
</gene>
<keyword evidence="2" id="KW-1133">Transmembrane helix</keyword>
<comment type="caution">
    <text evidence="3">The sequence shown here is derived from an EMBL/GenBank/DDBJ whole genome shotgun (WGS) entry which is preliminary data.</text>
</comment>
<evidence type="ECO:0000313" key="4">
    <source>
        <dbReference type="Proteomes" id="UP001422759"/>
    </source>
</evidence>
<dbReference type="EMBL" id="BAAANT010000005">
    <property type="protein sequence ID" value="GAA2134696.1"/>
    <property type="molecule type" value="Genomic_DNA"/>
</dbReference>
<keyword evidence="2" id="KW-0472">Membrane</keyword>
<organism evidence="3 4">
    <name type="scientific">Kitasatospora kazusensis</name>
    <dbReference type="NCBI Taxonomy" id="407974"/>
    <lineage>
        <taxon>Bacteria</taxon>
        <taxon>Bacillati</taxon>
        <taxon>Actinomycetota</taxon>
        <taxon>Actinomycetes</taxon>
        <taxon>Kitasatosporales</taxon>
        <taxon>Streptomycetaceae</taxon>
        <taxon>Kitasatospora</taxon>
    </lineage>
</organism>
<dbReference type="RefSeq" id="WP_344461546.1">
    <property type="nucleotide sequence ID" value="NZ_BAAANT010000005.1"/>
</dbReference>
<proteinExistence type="predicted"/>
<evidence type="ECO:0000256" key="2">
    <source>
        <dbReference type="SAM" id="Phobius"/>
    </source>
</evidence>
<name>A0ABP5KQW9_9ACTN</name>
<keyword evidence="2" id="KW-0812">Transmembrane</keyword>
<feature type="transmembrane region" description="Helical" evidence="2">
    <location>
        <begin position="73"/>
        <end position="94"/>
    </location>
</feature>
<sequence>MARSRTSKPKSTPLPRLVPEPTAKARDRAVSKAKARAASIVPRRLIPRVTVLTAIGAPVLMVALVVLATNPDYGPLGGIPAVLVFILALVVVMIVGQSGWLLALAVPSGIVLLLLGGMAFKTEVMAHRGVPTDVVVTGVHGSKGKNGKIGWTCDLRRADGRPLPHAKLADSGCWGSGQLGRTESVLVDPAGWVPPESADGSGSVSWTELAAVGGAAGLFVLSIALSGRRALRLAV</sequence>
<feature type="region of interest" description="Disordered" evidence="1">
    <location>
        <begin position="1"/>
        <end position="24"/>
    </location>
</feature>
<feature type="transmembrane region" description="Helical" evidence="2">
    <location>
        <begin position="209"/>
        <end position="227"/>
    </location>
</feature>
<accession>A0ABP5KQW9</accession>
<evidence type="ECO:0000256" key="1">
    <source>
        <dbReference type="SAM" id="MobiDB-lite"/>
    </source>
</evidence>
<keyword evidence="4" id="KW-1185">Reference proteome</keyword>
<reference evidence="4" key="1">
    <citation type="journal article" date="2019" name="Int. J. Syst. Evol. Microbiol.">
        <title>The Global Catalogue of Microorganisms (GCM) 10K type strain sequencing project: providing services to taxonomists for standard genome sequencing and annotation.</title>
        <authorList>
            <consortium name="The Broad Institute Genomics Platform"/>
            <consortium name="The Broad Institute Genome Sequencing Center for Infectious Disease"/>
            <person name="Wu L."/>
            <person name="Ma J."/>
        </authorList>
    </citation>
    <scope>NUCLEOTIDE SEQUENCE [LARGE SCALE GENOMIC DNA]</scope>
    <source>
        <strain evidence="4">JCM 14560</strain>
    </source>
</reference>
<evidence type="ECO:0008006" key="5">
    <source>
        <dbReference type="Google" id="ProtNLM"/>
    </source>
</evidence>
<protein>
    <recommendedName>
        <fullName evidence="5">MYXO-CTERM domain-containing protein</fullName>
    </recommendedName>
</protein>
<feature type="transmembrane region" description="Helical" evidence="2">
    <location>
        <begin position="101"/>
        <end position="120"/>
    </location>
</feature>
<evidence type="ECO:0000313" key="3">
    <source>
        <dbReference type="EMBL" id="GAA2134696.1"/>
    </source>
</evidence>